<dbReference type="GeneID" id="74306624"/>
<feature type="region of interest" description="Disordered" evidence="1">
    <location>
        <begin position="1"/>
        <end position="38"/>
    </location>
</feature>
<dbReference type="RefSeq" id="WP_257743241.1">
    <property type="nucleotide sequence ID" value="NZ_CP096115.1"/>
</dbReference>
<accession>A0A9E7PNG6</accession>
<gene>
    <name evidence="2" type="ORF">L6E24_02975</name>
</gene>
<protein>
    <submittedName>
        <fullName evidence="2">Uncharacterized protein</fullName>
    </submittedName>
</protein>
<feature type="region of interest" description="Disordered" evidence="1">
    <location>
        <begin position="52"/>
        <end position="72"/>
    </location>
</feature>
<evidence type="ECO:0000313" key="3">
    <source>
        <dbReference type="Proteomes" id="UP001060368"/>
    </source>
</evidence>
<proteinExistence type="predicted"/>
<dbReference type="EMBL" id="CP096115">
    <property type="protein sequence ID" value="UUX93100.1"/>
    <property type="molecule type" value="Genomic_DNA"/>
</dbReference>
<reference evidence="2" key="1">
    <citation type="submission" date="2022-04" db="EMBL/GenBank/DDBJ databases">
        <title>Complete genome of Methanoplanus endosymbiosus DSM 3599.</title>
        <authorList>
            <person name="Chen S.-C."/>
            <person name="You Y.-T."/>
            <person name="Zhou Y.-Z."/>
            <person name="Lai M.-C."/>
        </authorList>
    </citation>
    <scope>NUCLEOTIDE SEQUENCE</scope>
    <source>
        <strain evidence="2">DSM 3599</strain>
    </source>
</reference>
<sequence>MSAEKRTDTSKHLEKEKAEAEETRLHQESEILAGKEIERSKAEEAAIKSRMAKVRHGLPNEQKIQGAINQRD</sequence>
<organism evidence="2 3">
    <name type="scientific">Methanoplanus endosymbiosus</name>
    <dbReference type="NCBI Taxonomy" id="33865"/>
    <lineage>
        <taxon>Archaea</taxon>
        <taxon>Methanobacteriati</taxon>
        <taxon>Methanobacteriota</taxon>
        <taxon>Stenosarchaea group</taxon>
        <taxon>Methanomicrobia</taxon>
        <taxon>Methanomicrobiales</taxon>
        <taxon>Methanomicrobiaceae</taxon>
        <taxon>Methanoplanus</taxon>
    </lineage>
</organism>
<dbReference type="AlphaFoldDB" id="A0A9E7PNG6"/>
<evidence type="ECO:0000256" key="1">
    <source>
        <dbReference type="SAM" id="MobiDB-lite"/>
    </source>
</evidence>
<name>A0A9E7PNG6_9EURY</name>
<dbReference type="KEGG" id="mend:L6E24_02975"/>
<keyword evidence="3" id="KW-1185">Reference proteome</keyword>
<dbReference type="Proteomes" id="UP001060368">
    <property type="component" value="Chromosome"/>
</dbReference>
<evidence type="ECO:0000313" key="2">
    <source>
        <dbReference type="EMBL" id="UUX93100.1"/>
    </source>
</evidence>